<protein>
    <submittedName>
        <fullName evidence="6">Putative ATPase</fullName>
    </submittedName>
</protein>
<dbReference type="InterPro" id="IPR005158">
    <property type="entry name" value="BTAD"/>
</dbReference>
<organism evidence="6 7">
    <name type="scientific">Williamsia limnetica</name>
    <dbReference type="NCBI Taxonomy" id="882452"/>
    <lineage>
        <taxon>Bacteria</taxon>
        <taxon>Bacillati</taxon>
        <taxon>Actinomycetota</taxon>
        <taxon>Actinomycetes</taxon>
        <taxon>Mycobacteriales</taxon>
        <taxon>Nocardiaceae</taxon>
        <taxon>Williamsia</taxon>
    </lineage>
</organism>
<dbReference type="InterPro" id="IPR011990">
    <property type="entry name" value="TPR-like_helical_dom_sf"/>
</dbReference>
<evidence type="ECO:0000259" key="5">
    <source>
        <dbReference type="SMART" id="SM01043"/>
    </source>
</evidence>
<dbReference type="InterPro" id="IPR049945">
    <property type="entry name" value="AAA_22"/>
</dbReference>
<dbReference type="GO" id="GO:0016887">
    <property type="term" value="F:ATP hydrolysis activity"/>
    <property type="evidence" value="ECO:0007669"/>
    <property type="project" value="InterPro"/>
</dbReference>
<dbReference type="SMART" id="SM00862">
    <property type="entry name" value="Trans_reg_C"/>
    <property type="match status" value="1"/>
</dbReference>
<dbReference type="PANTHER" id="PTHR47691">
    <property type="entry name" value="REGULATOR-RELATED"/>
    <property type="match status" value="1"/>
</dbReference>
<keyword evidence="7" id="KW-1185">Reference proteome</keyword>
<dbReference type="Gene3D" id="1.25.40.10">
    <property type="entry name" value="Tetratricopeptide repeat domain"/>
    <property type="match status" value="2"/>
</dbReference>
<evidence type="ECO:0000259" key="4">
    <source>
        <dbReference type="SMART" id="SM00862"/>
    </source>
</evidence>
<dbReference type="Proteomes" id="UP000247591">
    <property type="component" value="Unassembled WGS sequence"/>
</dbReference>
<dbReference type="Gene3D" id="1.10.10.10">
    <property type="entry name" value="Winged helix-like DNA-binding domain superfamily/Winged helix DNA-binding domain"/>
    <property type="match status" value="1"/>
</dbReference>
<dbReference type="InterPro" id="IPR019734">
    <property type="entry name" value="TPR_rpt"/>
</dbReference>
<dbReference type="PROSITE" id="PS50005">
    <property type="entry name" value="TPR"/>
    <property type="match status" value="1"/>
</dbReference>
<comment type="similarity">
    <text evidence="1">Belongs to the AfsR/DnrI/RedD regulatory family.</text>
</comment>
<dbReference type="SMART" id="SM01043">
    <property type="entry name" value="BTAD"/>
    <property type="match status" value="1"/>
</dbReference>
<dbReference type="SUPFAM" id="SSF48452">
    <property type="entry name" value="TPR-like"/>
    <property type="match status" value="2"/>
</dbReference>
<dbReference type="SUPFAM" id="SSF46894">
    <property type="entry name" value="C-terminal effector domain of the bipartite response regulators"/>
    <property type="match status" value="1"/>
</dbReference>
<sequence length="1078" mass="115251">MPTVQVAPIIGLLGPVSIADENGQMRPVPGIRARRLLAVLALTPGSQRSQSALIDGVWGEKLPRSPQSALHTQISRLRPLLPDGAIEAGPLGYRLTLGPDAIDVFAAQSLLADGSAEALGAAAALWRGEPGDDLGDDELASSVRQSAARLHDDLDDHRSRKALSDGDFDAARAFAQARCDADPLDESAHATLIRALSGLGREPEALAVFARLRRTLSAELGADPGPEITALHQQILTRDTPAPTAGTARPQPRAVGLSAEPNTLLGRDLDVQNICDLLKTSRVVTVQGPGGAGKTRIANRIGHLVADEDVRVYFVELASVRGGDDVLAVVAATLGVGESDVSVGGRPKTVFTDLRTRLADALTADTLVVLDNCEHVIDAAATLTADLIAAADTVRVLTTSRSPLALTAESVYELPPLPIDESGSAATDLFNARAHAIRPGVVTEPALVARLCRALDGLPLAIELAAARVRTMSVQEIYDGLSARFVLLRSGDRSSPTRHRTLHAVIEWSWALLDDSAQAALAQLCRFPGGFSREAAAAVTGLSGPALDDDLEALVNQSLLGVTESGTVRYRMLETVREFGEEKLTAAGTGERVDAAMTRWATEYTRRLLGPFLSGRQAASMAALGRDSDNLVWVLRRCLDPDRERRPAGWTEAVVNIFAAVAGFWAVRGLHAEVGVWGPRVINALPLITPEDAAAMDDTQRETWQVMYVFAGSHLLFAADDLWPLARARARLRTLHRPDLFLESPLDFVSSIALARSPTAAMRVLVAGRGSSNPLVGAVAVTLSSNLRENLGDLDGAMRDALLTRDLADARDDQWSTAVAQLEIASILGQSGDYESAVQYYRHAVKILSEVGADQDSRQTMGYVVAALIGAGRLDEARRAFAEFARGWQPVDPDPREQPEVSSGIMLCAAELAHEGGDNVLEVEMFTRAAAYLIAELSFPRQDPAGCLALCAAVAGLVRAGEVDAATPGVERLLEYLDYMFGRTGAADIPQAGSAALCLGAVLSVRQRVSEDGARLMLLSRRLRGRRDYPAMRDLDRDSRRLSGLTDVAWEQISESVAPLSRRQAAVQLVEITQRAFR</sequence>
<evidence type="ECO:0000313" key="6">
    <source>
        <dbReference type="EMBL" id="PYE20125.1"/>
    </source>
</evidence>
<evidence type="ECO:0000256" key="1">
    <source>
        <dbReference type="ARBA" id="ARBA00005820"/>
    </source>
</evidence>
<evidence type="ECO:0000256" key="3">
    <source>
        <dbReference type="PROSITE-ProRule" id="PRU00339"/>
    </source>
</evidence>
<name>A0A318RNB5_WILLI</name>
<dbReference type="GO" id="GO:0006355">
    <property type="term" value="P:regulation of DNA-templated transcription"/>
    <property type="evidence" value="ECO:0007669"/>
    <property type="project" value="InterPro"/>
</dbReference>
<dbReference type="SUPFAM" id="SSF52540">
    <property type="entry name" value="P-loop containing nucleoside triphosphate hydrolases"/>
    <property type="match status" value="1"/>
</dbReference>
<evidence type="ECO:0000256" key="2">
    <source>
        <dbReference type="ARBA" id="ARBA00023125"/>
    </source>
</evidence>
<evidence type="ECO:0000313" key="7">
    <source>
        <dbReference type="Proteomes" id="UP000247591"/>
    </source>
</evidence>
<dbReference type="Pfam" id="PF13401">
    <property type="entry name" value="AAA_22"/>
    <property type="match status" value="1"/>
</dbReference>
<dbReference type="InterPro" id="IPR016032">
    <property type="entry name" value="Sig_transdc_resp-reg_C-effctor"/>
</dbReference>
<dbReference type="InterPro" id="IPR027417">
    <property type="entry name" value="P-loop_NTPase"/>
</dbReference>
<dbReference type="PANTHER" id="PTHR47691:SF3">
    <property type="entry name" value="HTH-TYPE TRANSCRIPTIONAL REGULATOR RV0890C-RELATED"/>
    <property type="match status" value="1"/>
</dbReference>
<reference evidence="6 7" key="1">
    <citation type="submission" date="2018-06" db="EMBL/GenBank/DDBJ databases">
        <title>Genomic Encyclopedia of Type Strains, Phase IV (KMG-IV): sequencing the most valuable type-strain genomes for metagenomic binning, comparative biology and taxonomic classification.</title>
        <authorList>
            <person name="Goeker M."/>
        </authorList>
    </citation>
    <scope>NUCLEOTIDE SEQUENCE [LARGE SCALE GENOMIC DNA]</scope>
    <source>
        <strain evidence="6 7">DSM 45521</strain>
    </source>
</reference>
<dbReference type="GO" id="GO:0000160">
    <property type="term" value="P:phosphorelay signal transduction system"/>
    <property type="evidence" value="ECO:0007669"/>
    <property type="project" value="InterPro"/>
</dbReference>
<proteinExistence type="inferred from homology"/>
<dbReference type="EMBL" id="QJSP01000002">
    <property type="protein sequence ID" value="PYE20125.1"/>
    <property type="molecule type" value="Genomic_DNA"/>
</dbReference>
<feature type="domain" description="OmpR/PhoB-type" evidence="4">
    <location>
        <begin position="25"/>
        <end position="95"/>
    </location>
</feature>
<dbReference type="AlphaFoldDB" id="A0A318RNB5"/>
<dbReference type="GO" id="GO:0003677">
    <property type="term" value="F:DNA binding"/>
    <property type="evidence" value="ECO:0007669"/>
    <property type="project" value="UniProtKB-KW"/>
</dbReference>
<keyword evidence="3" id="KW-0802">TPR repeat</keyword>
<dbReference type="Pfam" id="PF03704">
    <property type="entry name" value="BTAD"/>
    <property type="match status" value="1"/>
</dbReference>
<feature type="domain" description="Bacterial transcriptional activator" evidence="5">
    <location>
        <begin position="102"/>
        <end position="236"/>
    </location>
</feature>
<gene>
    <name evidence="6" type="ORF">DFR67_102263</name>
</gene>
<dbReference type="InterPro" id="IPR001867">
    <property type="entry name" value="OmpR/PhoB-type_DNA-bd"/>
</dbReference>
<dbReference type="Pfam" id="PF25872">
    <property type="entry name" value="HTH_77"/>
    <property type="match status" value="1"/>
</dbReference>
<dbReference type="InterPro" id="IPR058852">
    <property type="entry name" value="HTH_77"/>
</dbReference>
<accession>A0A318RNB5</accession>
<keyword evidence="2" id="KW-0238">DNA-binding</keyword>
<comment type="caution">
    <text evidence="6">The sequence shown here is derived from an EMBL/GenBank/DDBJ whole genome shotgun (WGS) entry which is preliminary data.</text>
</comment>
<feature type="repeat" description="TPR" evidence="3">
    <location>
        <begin position="818"/>
        <end position="851"/>
    </location>
</feature>
<dbReference type="InterPro" id="IPR036388">
    <property type="entry name" value="WH-like_DNA-bd_sf"/>
</dbReference>
<dbReference type="RefSeq" id="WP_245937710.1">
    <property type="nucleotide sequence ID" value="NZ_QJSP01000002.1"/>
</dbReference>
<dbReference type="Gene3D" id="3.40.50.300">
    <property type="entry name" value="P-loop containing nucleotide triphosphate hydrolases"/>
    <property type="match status" value="1"/>
</dbReference>